<dbReference type="EMBL" id="CP043732">
    <property type="protein sequence ID" value="QMU97678.1"/>
    <property type="molecule type" value="Genomic_DNA"/>
</dbReference>
<dbReference type="GO" id="GO:0008800">
    <property type="term" value="F:beta-lactamase activity"/>
    <property type="evidence" value="ECO:0007669"/>
    <property type="project" value="InterPro"/>
</dbReference>
<dbReference type="InterPro" id="IPR045155">
    <property type="entry name" value="Beta-lactam_cat"/>
</dbReference>
<dbReference type="GO" id="GO:0046677">
    <property type="term" value="P:response to antibiotic"/>
    <property type="evidence" value="ECO:0007669"/>
    <property type="project" value="InterPro"/>
</dbReference>
<gene>
    <name evidence="2" type="ORF">FVO59_10955</name>
</gene>
<reference evidence="2 3" key="1">
    <citation type="journal article" date="2020" name="Front. Microbiol.">
        <title>Design of Bacterial Strain-Specific qPCR Assays Using NGS Data and Publicly Available Resources and Its Application to Track Biocontrol Strains.</title>
        <authorList>
            <person name="Hernandez I."/>
            <person name="Sant C."/>
            <person name="Martinez R."/>
            <person name="Fernandez C."/>
        </authorList>
    </citation>
    <scope>NUCLEOTIDE SEQUENCE [LARGE SCALE GENOMIC DNA]</scope>
    <source>
        <strain evidence="2 3">B24</strain>
    </source>
</reference>
<dbReference type="AlphaFoldDB" id="A0A7D7WBQ2"/>
<dbReference type="GO" id="GO:0030655">
    <property type="term" value="P:beta-lactam antibiotic catabolic process"/>
    <property type="evidence" value="ECO:0007669"/>
    <property type="project" value="InterPro"/>
</dbReference>
<keyword evidence="2" id="KW-0378">Hydrolase</keyword>
<dbReference type="Proteomes" id="UP000515708">
    <property type="component" value="Chromosome"/>
</dbReference>
<dbReference type="Gene3D" id="3.40.710.10">
    <property type="entry name" value="DD-peptidase/beta-lactamase superfamily"/>
    <property type="match status" value="1"/>
</dbReference>
<dbReference type="SUPFAM" id="SSF56601">
    <property type="entry name" value="beta-lactamase/transpeptidase-like"/>
    <property type="match status" value="1"/>
</dbReference>
<evidence type="ECO:0000259" key="1">
    <source>
        <dbReference type="Pfam" id="PF13354"/>
    </source>
</evidence>
<feature type="domain" description="Beta-lactamase class A catalytic" evidence="1">
    <location>
        <begin position="20"/>
        <end position="248"/>
    </location>
</feature>
<dbReference type="InterPro" id="IPR012338">
    <property type="entry name" value="Beta-lactam/transpept-like"/>
</dbReference>
<evidence type="ECO:0000313" key="3">
    <source>
        <dbReference type="Proteomes" id="UP000515708"/>
    </source>
</evidence>
<dbReference type="RefSeq" id="WP_182252677.1">
    <property type="nucleotide sequence ID" value="NZ_CP043732.1"/>
</dbReference>
<evidence type="ECO:0000313" key="2">
    <source>
        <dbReference type="EMBL" id="QMU97678.1"/>
    </source>
</evidence>
<name>A0A7D7WBQ2_9MICO</name>
<organism evidence="2 3">
    <name type="scientific">Microbacterium esteraromaticum</name>
    <dbReference type="NCBI Taxonomy" id="57043"/>
    <lineage>
        <taxon>Bacteria</taxon>
        <taxon>Bacillati</taxon>
        <taxon>Actinomycetota</taxon>
        <taxon>Actinomycetes</taxon>
        <taxon>Micrococcales</taxon>
        <taxon>Microbacteriaceae</taxon>
        <taxon>Microbacterium</taxon>
    </lineage>
</organism>
<proteinExistence type="predicted"/>
<dbReference type="InterPro" id="IPR000871">
    <property type="entry name" value="Beta-lactam_class-A"/>
</dbReference>
<sequence length="287" mass="29845">MTEPHVSYALLNGAGETCGAYDERREFYAASTIKLAVAAALLFAVEGGTMSLERAVPSSRRFASRIPGAAHIDFELEPDELDPGMPADGTPVSLSWCLERMLTVSSNEATNLIIEALGASSGGSEAPVGVRGLDAVREACARLGVPGVRVTRLICDAAAKRAGFTHAASALDLAQLMLAVTSGEALTQASRDLMVGLLRAQRVPIIAEVLPAGLAWGSKSGWDDEIRHDVAFIGTPGSDEFRVLAICTQGYSGRGAQQVILAVAHSLVEALHRPSARGAAPGTSASP</sequence>
<dbReference type="PANTHER" id="PTHR35333:SF3">
    <property type="entry name" value="BETA-LACTAMASE-TYPE TRANSPEPTIDASE FOLD CONTAINING PROTEIN"/>
    <property type="match status" value="1"/>
</dbReference>
<dbReference type="PANTHER" id="PTHR35333">
    <property type="entry name" value="BETA-LACTAMASE"/>
    <property type="match status" value="1"/>
</dbReference>
<dbReference type="Pfam" id="PF13354">
    <property type="entry name" value="Beta-lactamase2"/>
    <property type="match status" value="1"/>
</dbReference>
<accession>A0A7D7WBQ2</accession>
<protein>
    <submittedName>
        <fullName evidence="2">Serine hydrolase</fullName>
    </submittedName>
</protein>